<dbReference type="OrthoDB" id="117483at2"/>
<organism evidence="1 2">
    <name type="scientific">Rossellomorea aquimaris</name>
    <dbReference type="NCBI Taxonomy" id="189382"/>
    <lineage>
        <taxon>Bacteria</taxon>
        <taxon>Bacillati</taxon>
        <taxon>Bacillota</taxon>
        <taxon>Bacilli</taxon>
        <taxon>Bacillales</taxon>
        <taxon>Bacillaceae</taxon>
        <taxon>Rossellomorea</taxon>
    </lineage>
</organism>
<evidence type="ECO:0000313" key="2">
    <source>
        <dbReference type="Proteomes" id="UP000182062"/>
    </source>
</evidence>
<comment type="caution">
    <text evidence="1">The sequence shown here is derived from an EMBL/GenBank/DDBJ whole genome shotgun (WGS) entry which is preliminary data.</text>
</comment>
<dbReference type="AlphaFoldDB" id="A0A1J6WKR2"/>
<dbReference type="InterPro" id="IPR007061">
    <property type="entry name" value="MST-like"/>
</dbReference>
<dbReference type="Gene3D" id="1.20.120.450">
    <property type="entry name" value="dinb family like domain"/>
    <property type="match status" value="1"/>
</dbReference>
<dbReference type="Pfam" id="PF04978">
    <property type="entry name" value="MST"/>
    <property type="match status" value="1"/>
</dbReference>
<dbReference type="EMBL" id="MINN01000128">
    <property type="protein sequence ID" value="OIU68567.1"/>
    <property type="molecule type" value="Genomic_DNA"/>
</dbReference>
<gene>
    <name evidence="1" type="ORF">BHE18_16705</name>
</gene>
<protein>
    <submittedName>
        <fullName evidence="1">Integrase</fullName>
    </submittedName>
</protein>
<accession>A0A1J6WKR2</accession>
<name>A0A1J6WKR2_9BACI</name>
<sequence length="174" mass="20308">MESTKESLYFIQGIEGYDPELGKLVSMMNYARHTLLESVGNLSVEELDFHIDEKSNSIGMLLYHIGSLEAAFQIMTFEDRDLTDDEWEDLSLGIVLGDEAKENIKGDSLDFYIDRLSEIRAVTLSKFSKLKDSWLDNVNFYGWDYPANNYFKWFHVFEDELNHRGQIRMIAKRL</sequence>
<dbReference type="RefSeq" id="WP_071619995.1">
    <property type="nucleotide sequence ID" value="NZ_MINN01000128.1"/>
</dbReference>
<keyword evidence="2" id="KW-1185">Reference proteome</keyword>
<proteinExistence type="predicted"/>
<evidence type="ECO:0000313" key="1">
    <source>
        <dbReference type="EMBL" id="OIU68567.1"/>
    </source>
</evidence>
<reference evidence="1 2" key="1">
    <citation type="submission" date="2016-09" db="EMBL/GenBank/DDBJ databases">
        <title>Bacillus aquimaris SAMM genome sequence reveals colonization and biosurfactant production capacities.</title>
        <authorList>
            <person name="Waghmode S.R."/>
            <person name="Suryavanshi M.V."/>
        </authorList>
    </citation>
    <scope>NUCLEOTIDE SEQUENCE [LARGE SCALE GENOMIC DNA]</scope>
    <source>
        <strain evidence="1 2">SAMM</strain>
    </source>
</reference>
<dbReference type="InterPro" id="IPR034660">
    <property type="entry name" value="DinB/YfiT-like"/>
</dbReference>
<dbReference type="SUPFAM" id="SSF109854">
    <property type="entry name" value="DinB/YfiT-like putative metalloenzymes"/>
    <property type="match status" value="1"/>
</dbReference>
<dbReference type="Proteomes" id="UP000182062">
    <property type="component" value="Unassembled WGS sequence"/>
</dbReference>